<evidence type="ECO:0000256" key="3">
    <source>
        <dbReference type="ARBA" id="ARBA00022771"/>
    </source>
</evidence>
<protein>
    <recommendedName>
        <fullName evidence="10">C2H2-type domain-containing protein</fullName>
    </recommendedName>
</protein>
<dbReference type="Gene3D" id="3.30.160.60">
    <property type="entry name" value="Classic Zinc Finger"/>
    <property type="match status" value="2"/>
</dbReference>
<organism evidence="11 12">
    <name type="scientific">Aspergillus bombycis</name>
    <dbReference type="NCBI Taxonomy" id="109264"/>
    <lineage>
        <taxon>Eukaryota</taxon>
        <taxon>Fungi</taxon>
        <taxon>Dikarya</taxon>
        <taxon>Ascomycota</taxon>
        <taxon>Pezizomycotina</taxon>
        <taxon>Eurotiomycetes</taxon>
        <taxon>Eurotiomycetidae</taxon>
        <taxon>Eurotiales</taxon>
        <taxon>Aspergillaceae</taxon>
        <taxon>Aspergillus</taxon>
    </lineage>
</organism>
<comment type="caution">
    <text evidence="11">The sequence shown here is derived from an EMBL/GenBank/DDBJ whole genome shotgun (WGS) entry which is preliminary data.</text>
</comment>
<dbReference type="EMBL" id="LYCR01000008">
    <property type="protein sequence ID" value="OGM49576.1"/>
    <property type="molecule type" value="Genomic_DNA"/>
</dbReference>
<evidence type="ECO:0000313" key="12">
    <source>
        <dbReference type="Proteomes" id="UP000179179"/>
    </source>
</evidence>
<comment type="subcellular location">
    <subcellularLocation>
        <location evidence="1">Nucleus</location>
    </subcellularLocation>
</comment>
<dbReference type="STRING" id="109264.A0A1F8ACU5"/>
<dbReference type="GeneID" id="34445046"/>
<evidence type="ECO:0000256" key="8">
    <source>
        <dbReference type="PROSITE-ProRule" id="PRU00042"/>
    </source>
</evidence>
<dbReference type="InterPro" id="IPR051061">
    <property type="entry name" value="Zinc_finger_trans_reg"/>
</dbReference>
<dbReference type="PROSITE" id="PS50157">
    <property type="entry name" value="ZINC_FINGER_C2H2_2"/>
    <property type="match status" value="1"/>
</dbReference>
<reference evidence="11 12" key="1">
    <citation type="journal article" date="2016" name="Genome Biol. Evol.">
        <title>Draft genome sequence of an aflatoxigenic Aspergillus species, A. bombycis.</title>
        <authorList>
            <person name="Moore G.G."/>
            <person name="Mack B.M."/>
            <person name="Beltz S.B."/>
            <person name="Gilbert M.K."/>
        </authorList>
    </citation>
    <scope>NUCLEOTIDE SEQUENCE [LARGE SCALE GENOMIC DNA]</scope>
    <source>
        <strain evidence="12">NRRL 26010</strain>
    </source>
</reference>
<evidence type="ECO:0000259" key="10">
    <source>
        <dbReference type="PROSITE" id="PS50157"/>
    </source>
</evidence>
<dbReference type="GO" id="GO:0008270">
    <property type="term" value="F:zinc ion binding"/>
    <property type="evidence" value="ECO:0007669"/>
    <property type="project" value="UniProtKB-KW"/>
</dbReference>
<keyword evidence="7" id="KW-0539">Nucleus</keyword>
<sequence>MSTGQKSSLPRSTSTLSTSSPNPDPVSLFLRDSNIDLLPEDSEKGLWSYQEWPESHTVPYSPSMQSHVTLDDLSMTPCTAMECEVEFDFNAFIDVDLGFSQSALDSDVYPEFQAQDIVLENFSWVRQGNIPSPGFGDHQDDFNSNCLPNDPFISMSSATDDILGTEIYAINAMGRSSRKARRNLRCEWEGCKNSRQFNRPAELRRHVRTIHVFPKAYECTYAGCRQLFNRKDNLKEHMIKRHKMPF</sequence>
<proteinExistence type="predicted"/>
<feature type="compositionally biased region" description="Low complexity" evidence="9">
    <location>
        <begin position="7"/>
        <end position="21"/>
    </location>
</feature>
<dbReference type="SUPFAM" id="SSF57667">
    <property type="entry name" value="beta-beta-alpha zinc fingers"/>
    <property type="match status" value="1"/>
</dbReference>
<evidence type="ECO:0000256" key="7">
    <source>
        <dbReference type="ARBA" id="ARBA00023242"/>
    </source>
</evidence>
<dbReference type="Proteomes" id="UP000179179">
    <property type="component" value="Unassembled WGS sequence"/>
</dbReference>
<dbReference type="PANTHER" id="PTHR46179:SF13">
    <property type="entry name" value="C2H2-TYPE DOMAIN-CONTAINING PROTEIN"/>
    <property type="match status" value="1"/>
</dbReference>
<dbReference type="InterPro" id="IPR013087">
    <property type="entry name" value="Znf_C2H2_type"/>
</dbReference>
<feature type="region of interest" description="Disordered" evidence="9">
    <location>
        <begin position="1"/>
        <end position="27"/>
    </location>
</feature>
<dbReference type="InterPro" id="IPR036236">
    <property type="entry name" value="Znf_C2H2_sf"/>
</dbReference>
<evidence type="ECO:0000256" key="6">
    <source>
        <dbReference type="ARBA" id="ARBA00023163"/>
    </source>
</evidence>
<keyword evidence="4" id="KW-0862">Zinc</keyword>
<accession>A0A1F8ACU5</accession>
<keyword evidence="2" id="KW-0479">Metal-binding</keyword>
<keyword evidence="5" id="KW-0805">Transcription regulation</keyword>
<evidence type="ECO:0000256" key="2">
    <source>
        <dbReference type="ARBA" id="ARBA00022723"/>
    </source>
</evidence>
<dbReference type="SMART" id="SM00355">
    <property type="entry name" value="ZnF_C2H2"/>
    <property type="match status" value="2"/>
</dbReference>
<keyword evidence="3 8" id="KW-0863">Zinc-finger</keyword>
<evidence type="ECO:0000256" key="1">
    <source>
        <dbReference type="ARBA" id="ARBA00004123"/>
    </source>
</evidence>
<dbReference type="GO" id="GO:0006357">
    <property type="term" value="P:regulation of transcription by RNA polymerase II"/>
    <property type="evidence" value="ECO:0007669"/>
    <property type="project" value="TreeGrafter"/>
</dbReference>
<keyword evidence="12" id="KW-1185">Reference proteome</keyword>
<feature type="domain" description="C2H2-type" evidence="10">
    <location>
        <begin position="217"/>
        <end position="242"/>
    </location>
</feature>
<evidence type="ECO:0000256" key="5">
    <source>
        <dbReference type="ARBA" id="ARBA00023015"/>
    </source>
</evidence>
<dbReference type="PROSITE" id="PS00028">
    <property type="entry name" value="ZINC_FINGER_C2H2_1"/>
    <property type="match status" value="1"/>
</dbReference>
<keyword evidence="6" id="KW-0804">Transcription</keyword>
<evidence type="ECO:0000256" key="4">
    <source>
        <dbReference type="ARBA" id="ARBA00022833"/>
    </source>
</evidence>
<dbReference type="AlphaFoldDB" id="A0A1F8ACU5"/>
<evidence type="ECO:0000256" key="9">
    <source>
        <dbReference type="SAM" id="MobiDB-lite"/>
    </source>
</evidence>
<dbReference type="PANTHER" id="PTHR46179">
    <property type="entry name" value="ZINC FINGER PROTEIN"/>
    <property type="match status" value="1"/>
</dbReference>
<name>A0A1F8ACU5_9EURO</name>
<dbReference type="GO" id="GO:0005634">
    <property type="term" value="C:nucleus"/>
    <property type="evidence" value="ECO:0007669"/>
    <property type="project" value="UniProtKB-SubCell"/>
</dbReference>
<evidence type="ECO:0000313" key="11">
    <source>
        <dbReference type="EMBL" id="OGM49576.1"/>
    </source>
</evidence>
<dbReference type="RefSeq" id="XP_022393293.1">
    <property type="nucleotide sequence ID" value="XM_022528786.1"/>
</dbReference>
<dbReference type="OrthoDB" id="654211at2759"/>
<gene>
    <name evidence="11" type="ORF">ABOM_001656</name>
</gene>